<dbReference type="Pfam" id="PF01761">
    <property type="entry name" value="DHQ_synthase"/>
    <property type="match status" value="1"/>
</dbReference>
<comment type="catalytic activity">
    <reaction evidence="1">
        <text>7-phospho-2-dehydro-3-deoxy-D-arabino-heptonate = 3-dehydroquinate + phosphate</text>
        <dbReference type="Rhea" id="RHEA:21968"/>
        <dbReference type="ChEBI" id="CHEBI:32364"/>
        <dbReference type="ChEBI" id="CHEBI:43474"/>
        <dbReference type="ChEBI" id="CHEBI:58394"/>
        <dbReference type="EC" id="4.2.3.4"/>
    </reaction>
</comment>
<evidence type="ECO:0000256" key="9">
    <source>
        <dbReference type="ARBA" id="ARBA00022490"/>
    </source>
</evidence>
<evidence type="ECO:0000256" key="3">
    <source>
        <dbReference type="ARBA" id="ARBA00001941"/>
    </source>
</evidence>
<evidence type="ECO:0000256" key="7">
    <source>
        <dbReference type="ARBA" id="ARBA00013031"/>
    </source>
</evidence>
<dbReference type="NCBIfam" id="TIGR01357">
    <property type="entry name" value="aroB"/>
    <property type="match status" value="1"/>
</dbReference>
<dbReference type="Pfam" id="PF24621">
    <property type="entry name" value="DHQS_C"/>
    <property type="match status" value="1"/>
</dbReference>
<dbReference type="HAMAP" id="MF_00110">
    <property type="entry name" value="DHQ_synthase"/>
    <property type="match status" value="1"/>
</dbReference>
<evidence type="ECO:0000256" key="16">
    <source>
        <dbReference type="ARBA" id="ARBA00023239"/>
    </source>
</evidence>
<dbReference type="GO" id="GO:0003856">
    <property type="term" value="F:3-dehydroquinate synthase activity"/>
    <property type="evidence" value="ECO:0007669"/>
    <property type="project" value="UniProtKB-EC"/>
</dbReference>
<dbReference type="EMBL" id="VSSQ01017760">
    <property type="protein sequence ID" value="MPM60356.1"/>
    <property type="molecule type" value="Genomic_DNA"/>
</dbReference>
<comment type="cofactor">
    <cofactor evidence="3">
        <name>Co(2+)</name>
        <dbReference type="ChEBI" id="CHEBI:48828"/>
    </cofactor>
</comment>
<dbReference type="GO" id="GO:0046872">
    <property type="term" value="F:metal ion binding"/>
    <property type="evidence" value="ECO:0007669"/>
    <property type="project" value="UniProtKB-KW"/>
</dbReference>
<evidence type="ECO:0000256" key="11">
    <source>
        <dbReference type="ARBA" id="ARBA00022723"/>
    </source>
</evidence>
<organism evidence="20">
    <name type="scientific">bioreactor metagenome</name>
    <dbReference type="NCBI Taxonomy" id="1076179"/>
    <lineage>
        <taxon>unclassified sequences</taxon>
        <taxon>metagenomes</taxon>
        <taxon>ecological metagenomes</taxon>
    </lineage>
</organism>
<keyword evidence="9" id="KW-0963">Cytoplasm</keyword>
<keyword evidence="11" id="KW-0479">Metal-binding</keyword>
<reference evidence="20" key="1">
    <citation type="submission" date="2019-08" db="EMBL/GenBank/DDBJ databases">
        <authorList>
            <person name="Kucharzyk K."/>
            <person name="Murdoch R.W."/>
            <person name="Higgins S."/>
            <person name="Loffler F."/>
        </authorList>
    </citation>
    <scope>NUCLEOTIDE SEQUENCE</scope>
</reference>
<dbReference type="InterPro" id="IPR030960">
    <property type="entry name" value="DHQS/DOIS_N"/>
</dbReference>
<feature type="domain" description="3-dehydroquinate synthase C-terminal" evidence="19">
    <location>
        <begin position="182"/>
        <end position="325"/>
    </location>
</feature>
<feature type="domain" description="3-dehydroquinate synthase N-terminal" evidence="18">
    <location>
        <begin position="69"/>
        <end position="179"/>
    </location>
</feature>
<evidence type="ECO:0000256" key="1">
    <source>
        <dbReference type="ARBA" id="ARBA00001393"/>
    </source>
</evidence>
<dbReference type="GO" id="GO:0000166">
    <property type="term" value="F:nucleotide binding"/>
    <property type="evidence" value="ECO:0007669"/>
    <property type="project" value="UniProtKB-KW"/>
</dbReference>
<evidence type="ECO:0000256" key="2">
    <source>
        <dbReference type="ARBA" id="ARBA00001911"/>
    </source>
</evidence>
<evidence type="ECO:0000259" key="18">
    <source>
        <dbReference type="Pfam" id="PF01761"/>
    </source>
</evidence>
<keyword evidence="14" id="KW-0520">NAD</keyword>
<dbReference type="PIRSF" id="PIRSF001455">
    <property type="entry name" value="DHQ_synth"/>
    <property type="match status" value="1"/>
</dbReference>
<comment type="pathway">
    <text evidence="5">Metabolic intermediate biosynthesis; chorismate biosynthesis; chorismate from D-erythrose 4-phosphate and phosphoenolpyruvate: step 2/7.</text>
</comment>
<dbReference type="InterPro" id="IPR016037">
    <property type="entry name" value="DHQ_synth_AroB"/>
</dbReference>
<dbReference type="GO" id="GO:0008652">
    <property type="term" value="P:amino acid biosynthetic process"/>
    <property type="evidence" value="ECO:0007669"/>
    <property type="project" value="UniProtKB-KW"/>
</dbReference>
<keyword evidence="15" id="KW-0057">Aromatic amino acid biosynthesis</keyword>
<evidence type="ECO:0000256" key="6">
    <source>
        <dbReference type="ARBA" id="ARBA00005412"/>
    </source>
</evidence>
<evidence type="ECO:0000256" key="4">
    <source>
        <dbReference type="ARBA" id="ARBA00004496"/>
    </source>
</evidence>
<sequence>MAELKVALGAASYKIHIGTDWLSSLKSQLAQFNFSSKALIITDSNIVNLYSDRVASLFRSAGINAEVYSISSGEQSKSATTAMEVYNKAIEMKLDRKSPIVALGGGVVGDLAGFIAATYLRGVPFIQIPTTLLAQVDSSVGGKVADNHPLGKNLIGAFYQPDLVFIDTNVLNTLPDRELYTGLAEVIKYGIIADGEFFMYLSDNATKILAKDQKSITRIIQRSCEIKAEVVAVDERETGLRAILNFGHTIGHAIEAFTEYKRYNHGEAVAIGMHGAALISYQMGLCSMQVVDKIKSTIAKFHLPLKADSCPGDEIIPLLIRDKKAINGRINWVLVNDIGKVSVVNNVPSAVIDTALKEIT</sequence>
<evidence type="ECO:0000256" key="17">
    <source>
        <dbReference type="ARBA" id="ARBA00023285"/>
    </source>
</evidence>
<dbReference type="Gene3D" id="1.20.1090.10">
    <property type="entry name" value="Dehydroquinate synthase-like - alpha domain"/>
    <property type="match status" value="1"/>
</dbReference>
<evidence type="ECO:0000256" key="14">
    <source>
        <dbReference type="ARBA" id="ARBA00023027"/>
    </source>
</evidence>
<dbReference type="GO" id="GO:0009073">
    <property type="term" value="P:aromatic amino acid family biosynthetic process"/>
    <property type="evidence" value="ECO:0007669"/>
    <property type="project" value="UniProtKB-KW"/>
</dbReference>
<dbReference type="Gene3D" id="3.40.50.1970">
    <property type="match status" value="1"/>
</dbReference>
<keyword evidence="13" id="KW-0862">Zinc</keyword>
<evidence type="ECO:0000313" key="20">
    <source>
        <dbReference type="EMBL" id="MPM60356.1"/>
    </source>
</evidence>
<evidence type="ECO:0000259" key="19">
    <source>
        <dbReference type="Pfam" id="PF24621"/>
    </source>
</evidence>
<evidence type="ECO:0000256" key="13">
    <source>
        <dbReference type="ARBA" id="ARBA00022833"/>
    </source>
</evidence>
<comment type="caution">
    <text evidence="20">The sequence shown here is derived from an EMBL/GenBank/DDBJ whole genome shotgun (WGS) entry which is preliminary data.</text>
</comment>
<evidence type="ECO:0000256" key="8">
    <source>
        <dbReference type="ARBA" id="ARBA00017684"/>
    </source>
</evidence>
<comment type="cofactor">
    <cofactor evidence="2">
        <name>NAD(+)</name>
        <dbReference type="ChEBI" id="CHEBI:57540"/>
    </cofactor>
</comment>
<dbReference type="PANTHER" id="PTHR43622:SF7">
    <property type="entry name" value="3-DEHYDROQUINATE SYNTHASE, CHLOROPLASTIC"/>
    <property type="match status" value="1"/>
</dbReference>
<keyword evidence="10" id="KW-0028">Amino-acid biosynthesis</keyword>
<keyword evidence="16 20" id="KW-0456">Lyase</keyword>
<keyword evidence="12" id="KW-0547">Nucleotide-binding</keyword>
<evidence type="ECO:0000256" key="15">
    <source>
        <dbReference type="ARBA" id="ARBA00023141"/>
    </source>
</evidence>
<comment type="subcellular location">
    <subcellularLocation>
        <location evidence="4">Cytoplasm</location>
    </subcellularLocation>
</comment>
<comment type="similarity">
    <text evidence="6">Belongs to the sugar phosphate cyclases superfamily. Dehydroquinate synthase family.</text>
</comment>
<dbReference type="SUPFAM" id="SSF56796">
    <property type="entry name" value="Dehydroquinate synthase-like"/>
    <property type="match status" value="1"/>
</dbReference>
<dbReference type="EC" id="4.2.3.4" evidence="7"/>
<accession>A0A645B5M4</accession>
<dbReference type="AlphaFoldDB" id="A0A645B5M4"/>
<dbReference type="InterPro" id="IPR030963">
    <property type="entry name" value="DHQ_synth_fam"/>
</dbReference>
<dbReference type="GO" id="GO:0005737">
    <property type="term" value="C:cytoplasm"/>
    <property type="evidence" value="ECO:0007669"/>
    <property type="project" value="UniProtKB-SubCell"/>
</dbReference>
<proteinExistence type="inferred from homology"/>
<evidence type="ECO:0000256" key="12">
    <source>
        <dbReference type="ARBA" id="ARBA00022741"/>
    </source>
</evidence>
<dbReference type="PANTHER" id="PTHR43622">
    <property type="entry name" value="3-DEHYDROQUINATE SYNTHASE"/>
    <property type="match status" value="1"/>
</dbReference>
<protein>
    <recommendedName>
        <fullName evidence="8">3-dehydroquinate synthase</fullName>
        <ecNumber evidence="7">4.2.3.4</ecNumber>
    </recommendedName>
</protein>
<gene>
    <name evidence="20" type="primary">aroB_27</name>
    <name evidence="20" type="ORF">SDC9_107207</name>
</gene>
<keyword evidence="17" id="KW-0170">Cobalt</keyword>
<name>A0A645B5M4_9ZZZZ</name>
<dbReference type="FunFam" id="3.40.50.1970:FF:000001">
    <property type="entry name" value="3-dehydroquinate synthase"/>
    <property type="match status" value="1"/>
</dbReference>
<dbReference type="InterPro" id="IPR056179">
    <property type="entry name" value="DHQS_C"/>
</dbReference>
<dbReference type="InterPro" id="IPR050071">
    <property type="entry name" value="Dehydroquinate_synthase"/>
</dbReference>
<dbReference type="CDD" id="cd08195">
    <property type="entry name" value="DHQS"/>
    <property type="match status" value="1"/>
</dbReference>
<evidence type="ECO:0000256" key="10">
    <source>
        <dbReference type="ARBA" id="ARBA00022605"/>
    </source>
</evidence>
<evidence type="ECO:0000256" key="5">
    <source>
        <dbReference type="ARBA" id="ARBA00004661"/>
    </source>
</evidence>